<dbReference type="EMBL" id="OC918622">
    <property type="protein sequence ID" value="CAD7649746.1"/>
    <property type="molecule type" value="Genomic_DNA"/>
</dbReference>
<dbReference type="EMBL" id="CAJPVJ010003797">
    <property type="protein sequence ID" value="CAG2167951.1"/>
    <property type="molecule type" value="Genomic_DNA"/>
</dbReference>
<sequence>MNRINKRLPKICGVCGNRAMGHNFGALSCEPCKAFFRRNAFRDNLKCHFNSNCKITEITRKFCSKCRLDKCFAVGMRRDWMPCEDKCETQTDDSCVQNDGLYSEDSSTKSVTNSQDSDNNDILYDLLDINSDNKFSREELNAQIVDLEGIVANNLQGSPNSETPTNEYNGYQCSCSEPLPPDTCTDLDDVSDDIIQKSVEFEFAVIPIARPIAEYKCNFNETESFMLNELFGAVKWVGVQRREHITSDITNVTDIHQTMVQKFENAIRNTTRALRQVTPFRTMCESDQISLLKYGCIEIIYLRSILSFNSMENGLELSMMTPIVVFNPERSNLINPDAIK</sequence>
<dbReference type="GO" id="GO:0000122">
    <property type="term" value="P:negative regulation of transcription by RNA polymerase II"/>
    <property type="evidence" value="ECO:0007669"/>
    <property type="project" value="TreeGrafter"/>
</dbReference>
<evidence type="ECO:0000256" key="5">
    <source>
        <dbReference type="ARBA" id="ARBA00023125"/>
    </source>
</evidence>
<proteinExistence type="predicted"/>
<dbReference type="GO" id="GO:0004879">
    <property type="term" value="F:nuclear receptor activity"/>
    <property type="evidence" value="ECO:0007669"/>
    <property type="project" value="TreeGrafter"/>
</dbReference>
<reference evidence="10" key="1">
    <citation type="submission" date="2020-11" db="EMBL/GenBank/DDBJ databases">
        <authorList>
            <person name="Tran Van P."/>
        </authorList>
    </citation>
    <scope>NUCLEOTIDE SEQUENCE</scope>
</reference>
<evidence type="ECO:0000256" key="8">
    <source>
        <dbReference type="ARBA" id="ARBA00023242"/>
    </source>
</evidence>
<dbReference type="InterPro" id="IPR035500">
    <property type="entry name" value="NHR-like_dom_sf"/>
</dbReference>
<keyword evidence="3" id="KW-0862">Zinc</keyword>
<dbReference type="SUPFAM" id="SSF57716">
    <property type="entry name" value="Glucocorticoid receptor-like (DNA-binding domain)"/>
    <property type="match status" value="1"/>
</dbReference>
<dbReference type="GO" id="GO:0000978">
    <property type="term" value="F:RNA polymerase II cis-regulatory region sequence-specific DNA binding"/>
    <property type="evidence" value="ECO:0007669"/>
    <property type="project" value="TreeGrafter"/>
</dbReference>
<accession>A0A7R9LZS4</accession>
<dbReference type="InterPro" id="IPR050234">
    <property type="entry name" value="Nuclear_hormone_rcpt_NR1"/>
</dbReference>
<name>A0A7R9LZS4_9ACAR</name>
<dbReference type="PANTHER" id="PTHR24082">
    <property type="entry name" value="NUCLEAR HORMONE RECEPTOR"/>
    <property type="match status" value="1"/>
</dbReference>
<dbReference type="GO" id="GO:0045944">
    <property type="term" value="P:positive regulation of transcription by RNA polymerase II"/>
    <property type="evidence" value="ECO:0007669"/>
    <property type="project" value="TreeGrafter"/>
</dbReference>
<dbReference type="OrthoDB" id="6355676at2759"/>
<dbReference type="GO" id="GO:0030154">
    <property type="term" value="P:cell differentiation"/>
    <property type="evidence" value="ECO:0007669"/>
    <property type="project" value="TreeGrafter"/>
</dbReference>
<keyword evidence="11" id="KW-1185">Reference proteome</keyword>
<dbReference type="SMART" id="SM00399">
    <property type="entry name" value="ZnF_C4"/>
    <property type="match status" value="1"/>
</dbReference>
<protein>
    <recommendedName>
        <fullName evidence="9">Nuclear receptor domain-containing protein</fullName>
    </recommendedName>
</protein>
<dbReference type="PROSITE" id="PS00031">
    <property type="entry name" value="NUCLEAR_REC_DBD_1"/>
    <property type="match status" value="1"/>
</dbReference>
<keyword evidence="8" id="KW-0539">Nucleus</keyword>
<evidence type="ECO:0000256" key="1">
    <source>
        <dbReference type="ARBA" id="ARBA00022723"/>
    </source>
</evidence>
<evidence type="ECO:0000313" key="11">
    <source>
        <dbReference type="Proteomes" id="UP000728032"/>
    </source>
</evidence>
<gene>
    <name evidence="10" type="ORF">ONB1V03_LOCUS7445</name>
</gene>
<evidence type="ECO:0000256" key="2">
    <source>
        <dbReference type="ARBA" id="ARBA00022771"/>
    </source>
</evidence>
<evidence type="ECO:0000256" key="7">
    <source>
        <dbReference type="ARBA" id="ARBA00023170"/>
    </source>
</evidence>
<feature type="domain" description="Nuclear receptor" evidence="9">
    <location>
        <begin position="9"/>
        <end position="83"/>
    </location>
</feature>
<dbReference type="GO" id="GO:0008270">
    <property type="term" value="F:zinc ion binding"/>
    <property type="evidence" value="ECO:0007669"/>
    <property type="project" value="UniProtKB-KW"/>
</dbReference>
<dbReference type="PROSITE" id="PS51030">
    <property type="entry name" value="NUCLEAR_REC_DBD_2"/>
    <property type="match status" value="1"/>
</dbReference>
<evidence type="ECO:0000256" key="3">
    <source>
        <dbReference type="ARBA" id="ARBA00022833"/>
    </source>
</evidence>
<keyword evidence="1" id="KW-0479">Metal-binding</keyword>
<keyword evidence="5" id="KW-0238">DNA-binding</keyword>
<dbReference type="InterPro" id="IPR013088">
    <property type="entry name" value="Znf_NHR/GATA"/>
</dbReference>
<keyword evidence="6" id="KW-0804">Transcription</keyword>
<dbReference type="SUPFAM" id="SSF48508">
    <property type="entry name" value="Nuclear receptor ligand-binding domain"/>
    <property type="match status" value="1"/>
</dbReference>
<evidence type="ECO:0000259" key="9">
    <source>
        <dbReference type="PROSITE" id="PS51030"/>
    </source>
</evidence>
<dbReference type="InterPro" id="IPR001628">
    <property type="entry name" value="Znf_hrmn_rcpt"/>
</dbReference>
<dbReference type="Pfam" id="PF00105">
    <property type="entry name" value="zf-C4"/>
    <property type="match status" value="1"/>
</dbReference>
<dbReference type="PRINTS" id="PR00047">
    <property type="entry name" value="STROIDFINGER"/>
</dbReference>
<dbReference type="Gene3D" id="3.30.50.10">
    <property type="entry name" value="Erythroid Transcription Factor GATA-1, subunit A"/>
    <property type="match status" value="1"/>
</dbReference>
<keyword evidence="4" id="KW-0805">Transcription regulation</keyword>
<dbReference type="Gene3D" id="1.10.565.10">
    <property type="entry name" value="Retinoid X Receptor"/>
    <property type="match status" value="1"/>
</dbReference>
<keyword evidence="7" id="KW-0675">Receptor</keyword>
<dbReference type="AlphaFoldDB" id="A0A7R9LZS4"/>
<organism evidence="10">
    <name type="scientific">Oppiella nova</name>
    <dbReference type="NCBI Taxonomy" id="334625"/>
    <lineage>
        <taxon>Eukaryota</taxon>
        <taxon>Metazoa</taxon>
        <taxon>Ecdysozoa</taxon>
        <taxon>Arthropoda</taxon>
        <taxon>Chelicerata</taxon>
        <taxon>Arachnida</taxon>
        <taxon>Acari</taxon>
        <taxon>Acariformes</taxon>
        <taxon>Sarcoptiformes</taxon>
        <taxon>Oribatida</taxon>
        <taxon>Brachypylina</taxon>
        <taxon>Oppioidea</taxon>
        <taxon>Oppiidae</taxon>
        <taxon>Oppiella</taxon>
    </lineage>
</organism>
<evidence type="ECO:0000256" key="4">
    <source>
        <dbReference type="ARBA" id="ARBA00023015"/>
    </source>
</evidence>
<keyword evidence="2" id="KW-0863">Zinc-finger</keyword>
<evidence type="ECO:0000313" key="10">
    <source>
        <dbReference type="EMBL" id="CAD7649746.1"/>
    </source>
</evidence>
<evidence type="ECO:0000256" key="6">
    <source>
        <dbReference type="ARBA" id="ARBA00023163"/>
    </source>
</evidence>
<dbReference type="Proteomes" id="UP000728032">
    <property type="component" value="Unassembled WGS sequence"/>
</dbReference>
<dbReference type="PROSITE" id="PS51257">
    <property type="entry name" value="PROKAR_LIPOPROTEIN"/>
    <property type="match status" value="1"/>
</dbReference>
<dbReference type="PANTHER" id="PTHR24082:SF283">
    <property type="entry name" value="NUCLEAR HORMONE RECEPTOR HR96"/>
    <property type="match status" value="1"/>
</dbReference>